<feature type="region of interest" description="Disordered" evidence="1">
    <location>
        <begin position="64"/>
        <end position="116"/>
    </location>
</feature>
<evidence type="ECO:0000313" key="4">
    <source>
        <dbReference type="Proteomes" id="UP000602087"/>
    </source>
</evidence>
<dbReference type="RefSeq" id="WP_198732857.1">
    <property type="nucleotide sequence ID" value="NZ_JAEINH010000003.1"/>
</dbReference>
<feature type="compositionally biased region" description="Basic and acidic residues" evidence="1">
    <location>
        <begin position="1"/>
        <end position="18"/>
    </location>
</feature>
<dbReference type="InterPro" id="IPR058442">
    <property type="entry name" value="DUF8129"/>
</dbReference>
<evidence type="ECO:0000259" key="2">
    <source>
        <dbReference type="Pfam" id="PF26450"/>
    </source>
</evidence>
<dbReference type="AlphaFoldDB" id="A0A934M971"/>
<organism evidence="3 4">
    <name type="scientific">Sanguibacter suaedae</name>
    <dbReference type="NCBI Taxonomy" id="2795737"/>
    <lineage>
        <taxon>Bacteria</taxon>
        <taxon>Bacillati</taxon>
        <taxon>Actinomycetota</taxon>
        <taxon>Actinomycetes</taxon>
        <taxon>Micrococcales</taxon>
        <taxon>Sanguibacteraceae</taxon>
        <taxon>Sanguibacter</taxon>
    </lineage>
</organism>
<evidence type="ECO:0000313" key="3">
    <source>
        <dbReference type="EMBL" id="MBI9114295.1"/>
    </source>
</evidence>
<gene>
    <name evidence="3" type="ORF">JAV76_04605</name>
</gene>
<dbReference type="EMBL" id="JAEINH010000003">
    <property type="protein sequence ID" value="MBI9114295.1"/>
    <property type="molecule type" value="Genomic_DNA"/>
</dbReference>
<feature type="compositionally biased region" description="Polar residues" evidence="1">
    <location>
        <begin position="93"/>
        <end position="116"/>
    </location>
</feature>
<accession>A0A934M971</accession>
<reference evidence="3" key="1">
    <citation type="submission" date="2020-12" db="EMBL/GenBank/DDBJ databases">
        <title>Sanguibacter suaedae sp. nov., isolated from Suaeda aralocaspica.</title>
        <authorList>
            <person name="Ma Q."/>
        </authorList>
    </citation>
    <scope>NUCLEOTIDE SEQUENCE</scope>
    <source>
        <strain evidence="3">YZGR15</strain>
    </source>
</reference>
<proteinExistence type="predicted"/>
<protein>
    <recommendedName>
        <fullName evidence="2">DUF8129 domain-containing protein</fullName>
    </recommendedName>
</protein>
<dbReference type="Pfam" id="PF26450">
    <property type="entry name" value="DUF8129"/>
    <property type="match status" value="1"/>
</dbReference>
<keyword evidence="4" id="KW-1185">Reference proteome</keyword>
<comment type="caution">
    <text evidence="3">The sequence shown here is derived from an EMBL/GenBank/DDBJ whole genome shotgun (WGS) entry which is preliminary data.</text>
</comment>
<sequence>MTDQTPDRDALPVPDYDHLPTGSLAHRIRSLDASEIGALLAYEEAHGDRLPITQVLRTRLDEVESGAELSSGDASAVAPELAPDPQGSGPVSPDTQGPVQNPPSQGVPTNPAQPRR</sequence>
<name>A0A934M971_9MICO</name>
<evidence type="ECO:0000256" key="1">
    <source>
        <dbReference type="SAM" id="MobiDB-lite"/>
    </source>
</evidence>
<feature type="region of interest" description="Disordered" evidence="1">
    <location>
        <begin position="1"/>
        <end position="22"/>
    </location>
</feature>
<dbReference type="Proteomes" id="UP000602087">
    <property type="component" value="Unassembled WGS sequence"/>
</dbReference>
<feature type="domain" description="DUF8129" evidence="2">
    <location>
        <begin position="14"/>
        <end position="63"/>
    </location>
</feature>